<organism evidence="3 4">
    <name type="scientific">Xanthomonas populi</name>
    <dbReference type="NCBI Taxonomy" id="53414"/>
    <lineage>
        <taxon>Bacteria</taxon>
        <taxon>Pseudomonadati</taxon>
        <taxon>Pseudomonadota</taxon>
        <taxon>Gammaproteobacteria</taxon>
        <taxon>Lysobacterales</taxon>
        <taxon>Lysobacteraceae</taxon>
        <taxon>Xanthomonas</taxon>
    </lineage>
</organism>
<evidence type="ECO:0000313" key="4">
    <source>
        <dbReference type="Proteomes" id="UP000239939"/>
    </source>
</evidence>
<dbReference type="PANTHER" id="PTHR42678:SF34">
    <property type="entry name" value="OS04G0183300 PROTEIN"/>
    <property type="match status" value="1"/>
</dbReference>
<feature type="chain" id="PRO_5015722527" evidence="1">
    <location>
        <begin position="16"/>
        <end position="164"/>
    </location>
</feature>
<evidence type="ECO:0000313" key="3">
    <source>
        <dbReference type="EMBL" id="PPU87528.1"/>
    </source>
</evidence>
<evidence type="ECO:0000256" key="1">
    <source>
        <dbReference type="SAM" id="SignalP"/>
    </source>
</evidence>
<evidence type="ECO:0000259" key="2">
    <source>
        <dbReference type="Pfam" id="PF01425"/>
    </source>
</evidence>
<gene>
    <name evidence="3" type="ORF">XpopCFBP1817_18335</name>
</gene>
<keyword evidence="4" id="KW-1185">Reference proteome</keyword>
<dbReference type="PANTHER" id="PTHR42678">
    <property type="entry name" value="AMIDASE"/>
    <property type="match status" value="1"/>
</dbReference>
<dbReference type="Proteomes" id="UP000239939">
    <property type="component" value="Unassembled WGS sequence"/>
</dbReference>
<proteinExistence type="predicted"/>
<protein>
    <submittedName>
        <fullName evidence="3">Amidase</fullName>
    </submittedName>
</protein>
<dbReference type="SUPFAM" id="SSF75304">
    <property type="entry name" value="Amidase signature (AS) enzymes"/>
    <property type="match status" value="1"/>
</dbReference>
<sequence length="164" mass="17428">MSFALLLALCGYAHADGLTPVDANVSTHKQFDLTDADIAGLQARMTRGDISSLELTRAYLQRIATLDRAGPTLNSLIELNPQAQADAYALDADRRAGRVCGSLHGIPVLLKDNIDAVPMVSSAGSLALAEFKPTRDAFLVQRLRAAGAVILGETNVRAPRTTKS</sequence>
<name>A0A2S7EBH8_9XANT</name>
<dbReference type="Pfam" id="PF01425">
    <property type="entry name" value="Amidase"/>
    <property type="match status" value="1"/>
</dbReference>
<accession>A0A2S7EBH8</accession>
<dbReference type="Gene3D" id="3.90.1300.10">
    <property type="entry name" value="Amidase signature (AS) domain"/>
    <property type="match status" value="1"/>
</dbReference>
<reference evidence="4" key="1">
    <citation type="submission" date="2016-08" db="EMBL/GenBank/DDBJ databases">
        <authorList>
            <person name="Merda D."/>
            <person name="Briand M."/>
            <person name="Taghouti G."/>
            <person name="Carrere S."/>
            <person name="Gouzy J."/>
            <person name="Portier P."/>
            <person name="Jacques M.-A."/>
            <person name="Fischer-Le Saux M."/>
        </authorList>
    </citation>
    <scope>NUCLEOTIDE SEQUENCE [LARGE SCALE GENOMIC DNA]</scope>
    <source>
        <strain evidence="4">CFBP1817</strain>
    </source>
</reference>
<dbReference type="AlphaFoldDB" id="A0A2S7EBH8"/>
<dbReference type="InterPro" id="IPR023631">
    <property type="entry name" value="Amidase_dom"/>
</dbReference>
<feature type="signal peptide" evidence="1">
    <location>
        <begin position="1"/>
        <end position="15"/>
    </location>
</feature>
<feature type="domain" description="Amidase" evidence="2">
    <location>
        <begin position="54"/>
        <end position="156"/>
    </location>
</feature>
<keyword evidence="1" id="KW-0732">Signal</keyword>
<comment type="caution">
    <text evidence="3">The sequence shown here is derived from an EMBL/GenBank/DDBJ whole genome shotgun (WGS) entry which is preliminary data.</text>
</comment>
<dbReference type="EMBL" id="MDEJ01000172">
    <property type="protein sequence ID" value="PPU87528.1"/>
    <property type="molecule type" value="Genomic_DNA"/>
</dbReference>
<dbReference type="InterPro" id="IPR036928">
    <property type="entry name" value="AS_sf"/>
</dbReference>